<dbReference type="InterPro" id="IPR013024">
    <property type="entry name" value="GGCT-like"/>
</dbReference>
<dbReference type="GeneID" id="95351848"/>
<organism evidence="2 3">
    <name type="scientific">Kitasatospora indigofera</name>
    <dbReference type="NCBI Taxonomy" id="67307"/>
    <lineage>
        <taxon>Bacteria</taxon>
        <taxon>Bacillati</taxon>
        <taxon>Actinomycetota</taxon>
        <taxon>Actinomycetes</taxon>
        <taxon>Kitasatosporales</taxon>
        <taxon>Streptomycetaceae</taxon>
        <taxon>Kitasatospora</taxon>
    </lineage>
</organism>
<dbReference type="CDD" id="cd06661">
    <property type="entry name" value="GGCT_like"/>
    <property type="match status" value="1"/>
</dbReference>
<accession>A0A919FF15</accession>
<dbReference type="InterPro" id="IPR009288">
    <property type="entry name" value="AIG2-like_dom"/>
</dbReference>
<protein>
    <submittedName>
        <fullName evidence="2">Gamma-glutamylcyclotransferase</fullName>
    </submittedName>
</protein>
<feature type="domain" description="Gamma-glutamylcyclotransferase AIG2-like" evidence="1">
    <location>
        <begin position="10"/>
        <end position="136"/>
    </location>
</feature>
<evidence type="ECO:0000259" key="1">
    <source>
        <dbReference type="Pfam" id="PF06094"/>
    </source>
</evidence>
<keyword evidence="3" id="KW-1185">Reference proteome</keyword>
<dbReference type="EMBL" id="BNBO01000004">
    <property type="protein sequence ID" value="GHH63644.1"/>
    <property type="molecule type" value="Genomic_DNA"/>
</dbReference>
<dbReference type="SUPFAM" id="SSF110857">
    <property type="entry name" value="Gamma-glutamyl cyclotransferase-like"/>
    <property type="match status" value="1"/>
</dbReference>
<evidence type="ECO:0000313" key="3">
    <source>
        <dbReference type="Proteomes" id="UP000617734"/>
    </source>
</evidence>
<dbReference type="InterPro" id="IPR036568">
    <property type="entry name" value="GGCT-like_sf"/>
</dbReference>
<dbReference type="Proteomes" id="UP000617734">
    <property type="component" value="Unassembled WGS sequence"/>
</dbReference>
<sequence length="138" mass="14682">MPADPAQLPFFVYGTLRTGGRNHAAHLDGLCAAVRPAVLPGAALYEGPGFPYAVPDPGRSVVGELVTVFPAGYPSVLAGLDRLEDCRPDGSGEYVRLRRAVRTADGEHDAWVYLAGPRTAARLRSGPAPVESGDWTRR</sequence>
<dbReference type="Gene3D" id="3.10.490.10">
    <property type="entry name" value="Gamma-glutamyl cyclotransferase-like"/>
    <property type="match status" value="1"/>
</dbReference>
<comment type="caution">
    <text evidence="2">The sequence shown here is derived from an EMBL/GenBank/DDBJ whole genome shotgun (WGS) entry which is preliminary data.</text>
</comment>
<proteinExistence type="predicted"/>
<dbReference type="Pfam" id="PF06094">
    <property type="entry name" value="GGACT"/>
    <property type="match status" value="1"/>
</dbReference>
<reference evidence="2" key="2">
    <citation type="submission" date="2020-09" db="EMBL/GenBank/DDBJ databases">
        <authorList>
            <person name="Sun Q."/>
            <person name="Ohkuma M."/>
        </authorList>
    </citation>
    <scope>NUCLEOTIDE SEQUENCE</scope>
    <source>
        <strain evidence="2">JCM 4646</strain>
    </source>
</reference>
<gene>
    <name evidence="2" type="ORF">GCM10018781_13520</name>
</gene>
<dbReference type="RefSeq" id="WP_229927216.1">
    <property type="nucleotide sequence ID" value="NZ_BNBO01000004.1"/>
</dbReference>
<evidence type="ECO:0000313" key="2">
    <source>
        <dbReference type="EMBL" id="GHH63644.1"/>
    </source>
</evidence>
<dbReference type="AlphaFoldDB" id="A0A919FF15"/>
<name>A0A919FF15_9ACTN</name>
<reference evidence="2" key="1">
    <citation type="journal article" date="2014" name="Int. J. Syst. Evol. Microbiol.">
        <title>Complete genome sequence of Corynebacterium casei LMG S-19264T (=DSM 44701T), isolated from a smear-ripened cheese.</title>
        <authorList>
            <consortium name="US DOE Joint Genome Institute (JGI-PGF)"/>
            <person name="Walter F."/>
            <person name="Albersmeier A."/>
            <person name="Kalinowski J."/>
            <person name="Ruckert C."/>
        </authorList>
    </citation>
    <scope>NUCLEOTIDE SEQUENCE</scope>
    <source>
        <strain evidence="2">JCM 4646</strain>
    </source>
</reference>